<dbReference type="GO" id="GO:0031261">
    <property type="term" value="C:DNA replication preinitiation complex"/>
    <property type="evidence" value="ECO:0007669"/>
    <property type="project" value="TreeGrafter"/>
</dbReference>
<evidence type="ECO:0000256" key="5">
    <source>
        <dbReference type="ARBA" id="ARBA00023306"/>
    </source>
</evidence>
<dbReference type="GO" id="GO:0003688">
    <property type="term" value="F:DNA replication origin binding"/>
    <property type="evidence" value="ECO:0007669"/>
    <property type="project" value="TreeGrafter"/>
</dbReference>
<evidence type="ECO:0000256" key="3">
    <source>
        <dbReference type="ARBA" id="ARBA00022705"/>
    </source>
</evidence>
<dbReference type="PANTHER" id="PTHR10507:SF0">
    <property type="entry name" value="CELL DIVISION CONTROL PROTEIN 45 HOMOLOG"/>
    <property type="match status" value="1"/>
</dbReference>
<dbReference type="GO" id="GO:1902977">
    <property type="term" value="P:mitotic DNA replication preinitiation complex assembly"/>
    <property type="evidence" value="ECO:0007669"/>
    <property type="project" value="TreeGrafter"/>
</dbReference>
<gene>
    <name evidence="7" type="primary">cdc45</name>
    <name evidence="7" type="ORF">BN14_01970</name>
</gene>
<dbReference type="InterPro" id="IPR003874">
    <property type="entry name" value="CDC45"/>
</dbReference>
<proteinExistence type="inferred from homology"/>
<evidence type="ECO:0000256" key="1">
    <source>
        <dbReference type="ARBA" id="ARBA00004123"/>
    </source>
</evidence>
<dbReference type="GO" id="GO:0003697">
    <property type="term" value="F:single-stranded DNA binding"/>
    <property type="evidence" value="ECO:0007669"/>
    <property type="project" value="TreeGrafter"/>
</dbReference>
<reference evidence="7 8" key="1">
    <citation type="journal article" date="2013" name="J. Biotechnol.">
        <title>Establishment and interpretation of the genome sequence of the phytopathogenic fungus Rhizoctonia solani AG1-IB isolate 7/3/14.</title>
        <authorList>
            <person name="Wibberg D.W."/>
            <person name="Jelonek L.J."/>
            <person name="Rupp O.R."/>
            <person name="Hennig M.H."/>
            <person name="Eikmeyer F.E."/>
            <person name="Goesmann A.G."/>
            <person name="Hartmann A.H."/>
            <person name="Borriss R.B."/>
            <person name="Grosch R.G."/>
            <person name="Puehler A.P."/>
            <person name="Schlueter A.S."/>
        </authorList>
    </citation>
    <scope>NUCLEOTIDE SEQUENCE [LARGE SCALE GENOMIC DNA]</scope>
    <source>
        <strain evidence="8">AG1-IB / isolate 7/3/14</strain>
    </source>
</reference>
<evidence type="ECO:0000313" key="8">
    <source>
        <dbReference type="Proteomes" id="UP000012065"/>
    </source>
</evidence>
<evidence type="ECO:0000256" key="6">
    <source>
        <dbReference type="SAM" id="MobiDB-lite"/>
    </source>
</evidence>
<accession>M5BM51</accession>
<feature type="region of interest" description="Disordered" evidence="6">
    <location>
        <begin position="112"/>
        <end position="169"/>
    </location>
</feature>
<name>M5BM51_THACB</name>
<dbReference type="Pfam" id="PF02724">
    <property type="entry name" value="CDC45"/>
    <property type="match status" value="1"/>
</dbReference>
<evidence type="ECO:0000313" key="7">
    <source>
        <dbReference type="EMBL" id="CCO27979.1"/>
    </source>
</evidence>
<dbReference type="Proteomes" id="UP000012065">
    <property type="component" value="Unassembled WGS sequence"/>
</dbReference>
<dbReference type="GO" id="GO:0006270">
    <property type="term" value="P:DNA replication initiation"/>
    <property type="evidence" value="ECO:0007669"/>
    <property type="project" value="InterPro"/>
</dbReference>
<dbReference type="HOGENOM" id="CLU_891927_0_0_1"/>
<dbReference type="GO" id="GO:0000727">
    <property type="term" value="P:double-strand break repair via break-induced replication"/>
    <property type="evidence" value="ECO:0007669"/>
    <property type="project" value="TreeGrafter"/>
</dbReference>
<dbReference type="GO" id="GO:0003682">
    <property type="term" value="F:chromatin binding"/>
    <property type="evidence" value="ECO:0007669"/>
    <property type="project" value="TreeGrafter"/>
</dbReference>
<evidence type="ECO:0000256" key="4">
    <source>
        <dbReference type="ARBA" id="ARBA00023242"/>
    </source>
</evidence>
<keyword evidence="5" id="KW-0131">Cell cycle</keyword>
<evidence type="ECO:0000256" key="2">
    <source>
        <dbReference type="ARBA" id="ARBA00010727"/>
    </source>
</evidence>
<comment type="subcellular location">
    <subcellularLocation>
        <location evidence="1">Nucleus</location>
    </subcellularLocation>
</comment>
<keyword evidence="4" id="KW-0539">Nucleus</keyword>
<comment type="similarity">
    <text evidence="2">Belongs to the CDC45 family.</text>
</comment>
<dbReference type="AlphaFoldDB" id="M5BM51"/>
<sequence length="312" mass="35960">MFRNEGVLYRVNPISGYPDLTSYREELLRSSELQTIILINIGGILELLSEEWFAEFPQDVTIHVIDSTRPQNLSNLFAPGREGERVRVWDNGEALKLEKQKEAYEAFLYAVDSSSDESDGDDDDEELGDMEENGAEDGEDSDNDRPRQRRKLNTGKPSSQQRREQRRMREKHREIIDKYYCSGASYGPSASGTVYVLASYLQLAVNETLWLAIVGLTYQYISARISRDDYDYWQVVYADEVARLNPRVDLNASAALHADDTGIRSCQELRFTLYRHWTLYDSMYHSPYVAGKMNIWKERGRRNLAAMFAKMG</sequence>
<keyword evidence="3" id="KW-0235">DNA replication</keyword>
<dbReference type="EMBL" id="CAOJ01002679">
    <property type="protein sequence ID" value="CCO27979.1"/>
    <property type="molecule type" value="Genomic_DNA"/>
</dbReference>
<protein>
    <submittedName>
        <fullName evidence="7">Cdc45 protein</fullName>
    </submittedName>
</protein>
<feature type="compositionally biased region" description="Acidic residues" evidence="6">
    <location>
        <begin position="114"/>
        <end position="142"/>
    </location>
</feature>
<comment type="caution">
    <text evidence="7">The sequence shown here is derived from an EMBL/GenBank/DDBJ whole genome shotgun (WGS) entry which is preliminary data.</text>
</comment>
<dbReference type="PANTHER" id="PTHR10507">
    <property type="entry name" value="CDC45-RELATED PROTEIN"/>
    <property type="match status" value="1"/>
</dbReference>
<organism evidence="7 8">
    <name type="scientific">Thanatephorus cucumeris (strain AG1-IB / isolate 7/3/14)</name>
    <name type="common">Lettuce bottom rot fungus</name>
    <name type="synonym">Rhizoctonia solani</name>
    <dbReference type="NCBI Taxonomy" id="1108050"/>
    <lineage>
        <taxon>Eukaryota</taxon>
        <taxon>Fungi</taxon>
        <taxon>Dikarya</taxon>
        <taxon>Basidiomycota</taxon>
        <taxon>Agaricomycotina</taxon>
        <taxon>Agaricomycetes</taxon>
        <taxon>Cantharellales</taxon>
        <taxon>Ceratobasidiaceae</taxon>
        <taxon>Rhizoctonia</taxon>
        <taxon>Rhizoctonia solani AG-1</taxon>
    </lineage>
</organism>